<evidence type="ECO:0000256" key="1">
    <source>
        <dbReference type="SAM" id="MobiDB-lite"/>
    </source>
</evidence>
<keyword evidence="4" id="KW-1185">Reference proteome</keyword>
<protein>
    <recommendedName>
        <fullName evidence="5">Cadmium-induced protein AS8</fullName>
    </recommendedName>
</protein>
<dbReference type="Proteomes" id="UP000824469">
    <property type="component" value="Unassembled WGS sequence"/>
</dbReference>
<feature type="transmembrane region" description="Helical" evidence="2">
    <location>
        <begin position="46"/>
        <end position="71"/>
    </location>
</feature>
<evidence type="ECO:0000313" key="4">
    <source>
        <dbReference type="Proteomes" id="UP000824469"/>
    </source>
</evidence>
<dbReference type="EMBL" id="JAHRHJ020003813">
    <property type="protein sequence ID" value="KAH9288321.1"/>
    <property type="molecule type" value="Genomic_DNA"/>
</dbReference>
<sequence>FLMTIANLFKRYERWNPVHPTYGAFWGLGIGVGCGVGWGPGFGPEVIGYVGSGCGLGFSVGVTFVGFGIGLPASGLTSVPYNAVSATGYGMIDFAKYNAVPAITHIAGLGWDYAIPHISKFERNTSAEFSKLRLAYLLHWNRHARNTENRINNQLSSLRKHVLDHAPKALGFFSFGKPQGSSIPQILDKSSSSGTKDIKSE</sequence>
<evidence type="ECO:0000313" key="3">
    <source>
        <dbReference type="EMBL" id="KAH9288321.1"/>
    </source>
</evidence>
<accession>A0AA38BQ33</accession>
<reference evidence="3 4" key="1">
    <citation type="journal article" date="2021" name="Nat. Plants">
        <title>The Taxus genome provides insights into paclitaxel biosynthesis.</title>
        <authorList>
            <person name="Xiong X."/>
            <person name="Gou J."/>
            <person name="Liao Q."/>
            <person name="Li Y."/>
            <person name="Zhou Q."/>
            <person name="Bi G."/>
            <person name="Li C."/>
            <person name="Du R."/>
            <person name="Wang X."/>
            <person name="Sun T."/>
            <person name="Guo L."/>
            <person name="Liang H."/>
            <person name="Lu P."/>
            <person name="Wu Y."/>
            <person name="Zhang Z."/>
            <person name="Ro D.K."/>
            <person name="Shang Y."/>
            <person name="Huang S."/>
            <person name="Yan J."/>
        </authorList>
    </citation>
    <scope>NUCLEOTIDE SEQUENCE [LARGE SCALE GENOMIC DNA]</scope>
    <source>
        <strain evidence="3">Ta-2019</strain>
    </source>
</reference>
<keyword evidence="2" id="KW-1133">Transmembrane helix</keyword>
<evidence type="ECO:0008006" key="5">
    <source>
        <dbReference type="Google" id="ProtNLM"/>
    </source>
</evidence>
<dbReference type="PANTHER" id="PTHR36778:SF1">
    <property type="entry name" value="CADMIUM-INDUCED PROTEIN AS8"/>
    <property type="match status" value="1"/>
</dbReference>
<proteinExistence type="predicted"/>
<gene>
    <name evidence="3" type="ORF">KI387_032438</name>
</gene>
<keyword evidence="2" id="KW-0812">Transmembrane</keyword>
<dbReference type="PANTHER" id="PTHR36778">
    <property type="entry name" value="CADMIUM-INDUCED PROTEIN AS8"/>
    <property type="match status" value="1"/>
</dbReference>
<comment type="caution">
    <text evidence="3">The sequence shown here is derived from an EMBL/GenBank/DDBJ whole genome shotgun (WGS) entry which is preliminary data.</text>
</comment>
<dbReference type="OMA" id="ATGYGMI"/>
<name>A0AA38BQ33_TAXCH</name>
<feature type="transmembrane region" description="Helical" evidence="2">
    <location>
        <begin position="21"/>
        <end position="40"/>
    </location>
</feature>
<feature type="non-terminal residue" evidence="3">
    <location>
        <position position="1"/>
    </location>
</feature>
<feature type="region of interest" description="Disordered" evidence="1">
    <location>
        <begin position="181"/>
        <end position="201"/>
    </location>
</feature>
<feature type="compositionally biased region" description="Polar residues" evidence="1">
    <location>
        <begin position="181"/>
        <end position="195"/>
    </location>
</feature>
<dbReference type="InterPro" id="IPR037735">
    <property type="entry name" value="AS8-like"/>
</dbReference>
<evidence type="ECO:0000256" key="2">
    <source>
        <dbReference type="SAM" id="Phobius"/>
    </source>
</evidence>
<keyword evidence="2" id="KW-0472">Membrane</keyword>
<organism evidence="3 4">
    <name type="scientific">Taxus chinensis</name>
    <name type="common">Chinese yew</name>
    <name type="synonym">Taxus wallichiana var. chinensis</name>
    <dbReference type="NCBI Taxonomy" id="29808"/>
    <lineage>
        <taxon>Eukaryota</taxon>
        <taxon>Viridiplantae</taxon>
        <taxon>Streptophyta</taxon>
        <taxon>Embryophyta</taxon>
        <taxon>Tracheophyta</taxon>
        <taxon>Spermatophyta</taxon>
        <taxon>Pinopsida</taxon>
        <taxon>Pinidae</taxon>
        <taxon>Conifers II</taxon>
        <taxon>Cupressales</taxon>
        <taxon>Taxaceae</taxon>
        <taxon>Taxus</taxon>
    </lineage>
</organism>
<dbReference type="AlphaFoldDB" id="A0AA38BQ33"/>